<dbReference type="AlphaFoldDB" id="A0A6J7DGE4"/>
<dbReference type="InterPro" id="IPR028055">
    <property type="entry name" value="YidC/Oxa/ALB_C"/>
</dbReference>
<evidence type="ECO:0000256" key="6">
    <source>
        <dbReference type="ARBA" id="ARBA00022989"/>
    </source>
</evidence>
<comment type="subcellular location">
    <subcellularLocation>
        <location evidence="1">Cell membrane</location>
        <topology evidence="1">Multi-pass membrane protein</topology>
    </subcellularLocation>
</comment>
<dbReference type="NCBIfam" id="TIGR03592">
    <property type="entry name" value="yidC_oxa1_cterm"/>
    <property type="match status" value="1"/>
</dbReference>
<name>A0A6J7DGE4_9ZZZZ</name>
<dbReference type="InterPro" id="IPR047196">
    <property type="entry name" value="YidC_ALB_C"/>
</dbReference>
<organism evidence="12">
    <name type="scientific">freshwater metagenome</name>
    <dbReference type="NCBI Taxonomy" id="449393"/>
    <lineage>
        <taxon>unclassified sequences</taxon>
        <taxon>metagenomes</taxon>
        <taxon>ecological metagenomes</taxon>
    </lineage>
</organism>
<dbReference type="CDD" id="cd20070">
    <property type="entry name" value="5TM_YidC_Alb3"/>
    <property type="match status" value="1"/>
</dbReference>
<keyword evidence="8" id="KW-0143">Chaperone</keyword>
<evidence type="ECO:0000256" key="2">
    <source>
        <dbReference type="ARBA" id="ARBA00022448"/>
    </source>
</evidence>
<keyword evidence="4 10" id="KW-0812">Transmembrane</keyword>
<gene>
    <name evidence="12" type="ORF">UFOPK3444_00644</name>
</gene>
<dbReference type="Pfam" id="PF02096">
    <property type="entry name" value="60KD_IMP"/>
    <property type="match status" value="1"/>
</dbReference>
<dbReference type="PANTHER" id="PTHR12428">
    <property type="entry name" value="OXA1"/>
    <property type="match status" value="1"/>
</dbReference>
<keyword evidence="2" id="KW-0813">Transport</keyword>
<feature type="compositionally biased region" description="Basic residues" evidence="9">
    <location>
        <begin position="343"/>
        <end position="352"/>
    </location>
</feature>
<dbReference type="GO" id="GO:0032977">
    <property type="term" value="F:membrane insertase activity"/>
    <property type="evidence" value="ECO:0007669"/>
    <property type="project" value="InterPro"/>
</dbReference>
<evidence type="ECO:0000259" key="11">
    <source>
        <dbReference type="Pfam" id="PF02096"/>
    </source>
</evidence>
<keyword evidence="6 10" id="KW-1133">Transmembrane helix</keyword>
<protein>
    <submittedName>
        <fullName evidence="12">Unannotated protein</fullName>
    </submittedName>
</protein>
<feature type="transmembrane region" description="Helical" evidence="10">
    <location>
        <begin position="36"/>
        <end position="56"/>
    </location>
</feature>
<evidence type="ECO:0000256" key="8">
    <source>
        <dbReference type="ARBA" id="ARBA00023186"/>
    </source>
</evidence>
<feature type="transmembrane region" description="Helical" evidence="10">
    <location>
        <begin position="238"/>
        <end position="262"/>
    </location>
</feature>
<sequence length="352" mass="38703">MNSLFITANVISDALQPLIDFFGEVLVVIHSVIGSWGWSIILMTFLIRAVLVPLTIKQIRSMQRMQLFQPEIKAIQTKYKGKPGDSAAVKTEKRAKLNEELMGFYRENQINPLASCLPLLAQMPVFISLFYLLQQQLKTDICPTITWQDKVPGYVQWWNGLAANAHHKITVATTGCGDITAFPGHPVPPTGQQFLFIPDLTSKASGAVLVTLIVLYVGSQLGSSLMMTTTMDKTQRNIMLAMPLVFVFFILSFPAGLILYWITTNTWTVGQQYVVKRFSAGGAHAQAKALADSGGGTVTPEPEEKETKGFLAKVKEAGAASKAEEEPEVKKPKGKGGPPPARNNKKRTGRRR</sequence>
<evidence type="ECO:0000256" key="9">
    <source>
        <dbReference type="SAM" id="MobiDB-lite"/>
    </source>
</evidence>
<dbReference type="EMBL" id="CAFBLU010000008">
    <property type="protein sequence ID" value="CAB4869576.1"/>
    <property type="molecule type" value="Genomic_DNA"/>
</dbReference>
<keyword evidence="3" id="KW-1003">Cell membrane</keyword>
<dbReference type="GO" id="GO:0005886">
    <property type="term" value="C:plasma membrane"/>
    <property type="evidence" value="ECO:0007669"/>
    <property type="project" value="UniProtKB-SubCell"/>
</dbReference>
<dbReference type="InterPro" id="IPR001708">
    <property type="entry name" value="YidC/ALB3/OXA1/COX18"/>
</dbReference>
<feature type="region of interest" description="Disordered" evidence="9">
    <location>
        <begin position="291"/>
        <end position="352"/>
    </location>
</feature>
<feature type="transmembrane region" description="Helical" evidence="10">
    <location>
        <begin position="204"/>
        <end position="226"/>
    </location>
</feature>
<evidence type="ECO:0000256" key="4">
    <source>
        <dbReference type="ARBA" id="ARBA00022692"/>
    </source>
</evidence>
<reference evidence="12" key="1">
    <citation type="submission" date="2020-05" db="EMBL/GenBank/DDBJ databases">
        <authorList>
            <person name="Chiriac C."/>
            <person name="Salcher M."/>
            <person name="Ghai R."/>
            <person name="Kavagutti S V."/>
        </authorList>
    </citation>
    <scope>NUCLEOTIDE SEQUENCE</scope>
</reference>
<accession>A0A6J7DGE4</accession>
<dbReference type="PANTHER" id="PTHR12428:SF65">
    <property type="entry name" value="CYTOCHROME C OXIDASE ASSEMBLY PROTEIN COX18, MITOCHONDRIAL"/>
    <property type="match status" value="1"/>
</dbReference>
<evidence type="ECO:0000256" key="1">
    <source>
        <dbReference type="ARBA" id="ARBA00004651"/>
    </source>
</evidence>
<evidence type="ECO:0000313" key="12">
    <source>
        <dbReference type="EMBL" id="CAB4869576.1"/>
    </source>
</evidence>
<evidence type="ECO:0000256" key="7">
    <source>
        <dbReference type="ARBA" id="ARBA00023136"/>
    </source>
</evidence>
<evidence type="ECO:0000256" key="5">
    <source>
        <dbReference type="ARBA" id="ARBA00022927"/>
    </source>
</evidence>
<feature type="compositionally biased region" description="Basic and acidic residues" evidence="9">
    <location>
        <begin position="305"/>
        <end position="331"/>
    </location>
</feature>
<feature type="domain" description="Membrane insertase YidC/Oxa/ALB C-terminal" evidence="11">
    <location>
        <begin position="36"/>
        <end position="277"/>
    </location>
</feature>
<dbReference type="GO" id="GO:0051205">
    <property type="term" value="P:protein insertion into membrane"/>
    <property type="evidence" value="ECO:0007669"/>
    <property type="project" value="TreeGrafter"/>
</dbReference>
<dbReference type="GO" id="GO:0015031">
    <property type="term" value="P:protein transport"/>
    <property type="evidence" value="ECO:0007669"/>
    <property type="project" value="UniProtKB-KW"/>
</dbReference>
<evidence type="ECO:0000256" key="3">
    <source>
        <dbReference type="ARBA" id="ARBA00022475"/>
    </source>
</evidence>
<evidence type="ECO:0000256" key="10">
    <source>
        <dbReference type="SAM" id="Phobius"/>
    </source>
</evidence>
<proteinExistence type="predicted"/>
<keyword evidence="7 10" id="KW-0472">Membrane</keyword>
<keyword evidence="5" id="KW-0653">Protein transport</keyword>